<accession>A0ACC3YFM8</accession>
<organism evidence="1 2">
    <name type="scientific">Colletotrichum truncatum</name>
    <name type="common">Anthracnose fungus</name>
    <name type="synonym">Colletotrichum capsici</name>
    <dbReference type="NCBI Taxonomy" id="5467"/>
    <lineage>
        <taxon>Eukaryota</taxon>
        <taxon>Fungi</taxon>
        <taxon>Dikarya</taxon>
        <taxon>Ascomycota</taxon>
        <taxon>Pezizomycotina</taxon>
        <taxon>Sordariomycetes</taxon>
        <taxon>Hypocreomycetidae</taxon>
        <taxon>Glomerellales</taxon>
        <taxon>Glomerellaceae</taxon>
        <taxon>Colletotrichum</taxon>
        <taxon>Colletotrichum truncatum species complex</taxon>
    </lineage>
</organism>
<protein>
    <submittedName>
        <fullName evidence="1">Uncharacterized protein</fullName>
    </submittedName>
</protein>
<sequence length="193" mass="20907">MAPVHSANMHPSTGEFHARVPPSKPMASKWHKPGNELGNDAVGEFHAEVHSKGEAPPEHTYKPNPVGEFPEQYLSSDSNSSSYRNPPEMPGATSKEMHKGLGLPLQGVESRELNSQLPGKKNSDKRGHPRKRKKEKAGLVGVGVEPRKDPVRTRGLDLPEGVEKGSRGKHTADWPGAEERMPATADVVAAELP</sequence>
<name>A0ACC3YFM8_COLTU</name>
<proteinExistence type="predicted"/>
<keyword evidence="2" id="KW-1185">Reference proteome</keyword>
<dbReference type="EMBL" id="VUJX02000011">
    <property type="protein sequence ID" value="KAL0930708.1"/>
    <property type="molecule type" value="Genomic_DNA"/>
</dbReference>
<reference evidence="1 2" key="1">
    <citation type="journal article" date="2020" name="Phytopathology">
        <title>Genome Sequence Resources of Colletotrichum truncatum, C. plurivorum, C. musicola, and C. sojae: Four Species Pathogenic to Soybean (Glycine max).</title>
        <authorList>
            <person name="Rogerio F."/>
            <person name="Boufleur T.R."/>
            <person name="Ciampi-Guillardi M."/>
            <person name="Sukno S.A."/>
            <person name="Thon M.R."/>
            <person name="Massola Junior N.S."/>
            <person name="Baroncelli R."/>
        </authorList>
    </citation>
    <scope>NUCLEOTIDE SEQUENCE [LARGE SCALE GENOMIC DNA]</scope>
    <source>
        <strain evidence="1 2">CMES1059</strain>
    </source>
</reference>
<evidence type="ECO:0000313" key="1">
    <source>
        <dbReference type="EMBL" id="KAL0930708.1"/>
    </source>
</evidence>
<gene>
    <name evidence="1" type="ORF">CTRU02_214783</name>
</gene>
<comment type="caution">
    <text evidence="1">The sequence shown here is derived from an EMBL/GenBank/DDBJ whole genome shotgun (WGS) entry which is preliminary data.</text>
</comment>
<evidence type="ECO:0000313" key="2">
    <source>
        <dbReference type="Proteomes" id="UP000805649"/>
    </source>
</evidence>
<dbReference type="Proteomes" id="UP000805649">
    <property type="component" value="Unassembled WGS sequence"/>
</dbReference>